<evidence type="ECO:0000313" key="2">
    <source>
        <dbReference type="EMBL" id="SDZ60601.1"/>
    </source>
</evidence>
<gene>
    <name evidence="2" type="ORF">SAMN05421736_12084</name>
</gene>
<dbReference type="EMBL" id="FNPI01000020">
    <property type="protein sequence ID" value="SDZ60601.1"/>
    <property type="molecule type" value="Genomic_DNA"/>
</dbReference>
<keyword evidence="3" id="KW-1185">Reference proteome</keyword>
<evidence type="ECO:0000313" key="3">
    <source>
        <dbReference type="Proteomes" id="UP000198935"/>
    </source>
</evidence>
<name>A0A1H3UEX8_9BACI</name>
<organism evidence="2 3">
    <name type="scientific">Evansella caseinilytica</name>
    <dbReference type="NCBI Taxonomy" id="1503961"/>
    <lineage>
        <taxon>Bacteria</taxon>
        <taxon>Bacillati</taxon>
        <taxon>Bacillota</taxon>
        <taxon>Bacilli</taxon>
        <taxon>Bacillales</taxon>
        <taxon>Bacillaceae</taxon>
        <taxon>Evansella</taxon>
    </lineage>
</organism>
<reference evidence="3" key="1">
    <citation type="submission" date="2016-10" db="EMBL/GenBank/DDBJ databases">
        <authorList>
            <person name="Varghese N."/>
            <person name="Submissions S."/>
        </authorList>
    </citation>
    <scope>NUCLEOTIDE SEQUENCE [LARGE SCALE GENOMIC DNA]</scope>
    <source>
        <strain evidence="3">SP</strain>
    </source>
</reference>
<feature type="coiled-coil region" evidence="1">
    <location>
        <begin position="7"/>
        <end position="37"/>
    </location>
</feature>
<dbReference type="STRING" id="1503961.SAMN05421736_12084"/>
<accession>A0A1H3UEX8</accession>
<protein>
    <submittedName>
        <fullName evidence="2">Uncharacterized protein</fullName>
    </submittedName>
</protein>
<proteinExistence type="predicted"/>
<sequence>MDYSSKISALASEMNQLNSVMRELANSREALAHARHQLVNKKADVESDSRWIHEPQLVHELTRGTISAEHAGG</sequence>
<dbReference type="Proteomes" id="UP000198935">
    <property type="component" value="Unassembled WGS sequence"/>
</dbReference>
<dbReference type="AlphaFoldDB" id="A0A1H3UEX8"/>
<evidence type="ECO:0000256" key="1">
    <source>
        <dbReference type="SAM" id="Coils"/>
    </source>
</evidence>
<keyword evidence="1" id="KW-0175">Coiled coil</keyword>